<accession>A0ABX8C0Y9</accession>
<dbReference type="InterPro" id="IPR036819">
    <property type="entry name" value="Subtilisin_inhibitor-like_sf"/>
</dbReference>
<evidence type="ECO:0000256" key="1">
    <source>
        <dbReference type="SAM" id="MobiDB-lite"/>
    </source>
</evidence>
<dbReference type="Gene3D" id="3.30.350.10">
    <property type="entry name" value="Subtilisin inhibitor-like"/>
    <property type="match status" value="1"/>
</dbReference>
<gene>
    <name evidence="2" type="ORF">KGD83_22775</name>
</gene>
<evidence type="ECO:0000313" key="3">
    <source>
        <dbReference type="Proteomes" id="UP000678016"/>
    </source>
</evidence>
<organism evidence="2 3">
    <name type="scientific">Nocardiopsis akebiae</name>
    <dbReference type="NCBI Taxonomy" id="2831968"/>
    <lineage>
        <taxon>Bacteria</taxon>
        <taxon>Bacillati</taxon>
        <taxon>Actinomycetota</taxon>
        <taxon>Actinomycetes</taxon>
        <taxon>Streptosporangiales</taxon>
        <taxon>Nocardiopsidaceae</taxon>
        <taxon>Nocardiopsis</taxon>
    </lineage>
</organism>
<proteinExistence type="predicted"/>
<protein>
    <recommendedName>
        <fullName evidence="4">Serine/threonine protein kinase</fullName>
    </recommendedName>
</protein>
<dbReference type="SUPFAM" id="SSF55399">
    <property type="entry name" value="Subtilisin inhibitor"/>
    <property type="match status" value="1"/>
</dbReference>
<reference evidence="3" key="1">
    <citation type="submission" date="2021-05" db="EMBL/GenBank/DDBJ databases">
        <title>Direct Submission.</title>
        <authorList>
            <person name="Li K."/>
            <person name="Gao J."/>
        </authorList>
    </citation>
    <scope>NUCLEOTIDE SEQUENCE [LARGE SCALE GENOMIC DNA]</scope>
    <source>
        <strain evidence="3">HDS12</strain>
    </source>
</reference>
<dbReference type="EMBL" id="CP074132">
    <property type="protein sequence ID" value="QUX28065.1"/>
    <property type="molecule type" value="Genomic_DNA"/>
</dbReference>
<feature type="compositionally biased region" description="Acidic residues" evidence="1">
    <location>
        <begin position="122"/>
        <end position="138"/>
    </location>
</feature>
<sequence length="224" mass="23378">MSPSHREHRSRGTLGTAMLAGACCLGAVAYGAIVGPSMLPPEQRDVRATTAMTPDLAPDAAEPEEVVEEGPSGRLQVQVSDRGRAWVQTLMCTGNLEEDPAACAELARVAEEFNADAGEPVTVEEESVAAEGGGDGDEAAGGAAEGDAGDEADAEPTEAVNTGSALLFTEVREGTVCTDKVYGPQEATIVGTWEGQEVETTLTRKGSCEEARWQRLRALTEQIS</sequence>
<dbReference type="Proteomes" id="UP000678016">
    <property type="component" value="Chromosome"/>
</dbReference>
<feature type="compositionally biased region" description="Acidic residues" evidence="1">
    <location>
        <begin position="147"/>
        <end position="156"/>
    </location>
</feature>
<dbReference type="PROSITE" id="PS51257">
    <property type="entry name" value="PROKAR_LIPOPROTEIN"/>
    <property type="match status" value="1"/>
</dbReference>
<evidence type="ECO:0000313" key="2">
    <source>
        <dbReference type="EMBL" id="QUX28065.1"/>
    </source>
</evidence>
<evidence type="ECO:0008006" key="4">
    <source>
        <dbReference type="Google" id="ProtNLM"/>
    </source>
</evidence>
<keyword evidence="3" id="KW-1185">Reference proteome</keyword>
<feature type="region of interest" description="Disordered" evidence="1">
    <location>
        <begin position="115"/>
        <end position="158"/>
    </location>
</feature>
<name>A0ABX8C0Y9_9ACTN</name>